<dbReference type="GO" id="GO:0141152">
    <property type="term" value="F:glycerol-3-phosphate dehydrogenase (NAD+) activity"/>
    <property type="evidence" value="ECO:0007669"/>
    <property type="project" value="UniProtKB-UniRule"/>
</dbReference>
<proteinExistence type="inferred from homology"/>
<evidence type="ECO:0000256" key="7">
    <source>
        <dbReference type="RuleBase" id="RU000437"/>
    </source>
</evidence>
<keyword evidence="3" id="KW-0677">Repeat</keyword>
<dbReference type="SMART" id="SM00369">
    <property type="entry name" value="LRR_TYP"/>
    <property type="match status" value="10"/>
</dbReference>
<dbReference type="GO" id="GO:0042803">
    <property type="term" value="F:protein homodimerization activity"/>
    <property type="evidence" value="ECO:0007669"/>
    <property type="project" value="InterPro"/>
</dbReference>
<keyword evidence="4 7" id="KW-0560">Oxidoreductase</keyword>
<evidence type="ECO:0000256" key="2">
    <source>
        <dbReference type="ARBA" id="ARBA00022614"/>
    </source>
</evidence>
<dbReference type="FunFam" id="3.40.20.10:FF:000031">
    <property type="entry name" value="protein flightless-1 homolog isoform X1"/>
    <property type="match status" value="1"/>
</dbReference>
<evidence type="ECO:0000259" key="12">
    <source>
        <dbReference type="Pfam" id="PF07479"/>
    </source>
</evidence>
<dbReference type="NCBIfam" id="TIGR03376">
    <property type="entry name" value="glycerol3P_DH"/>
    <property type="match status" value="1"/>
</dbReference>
<dbReference type="Gene3D" id="3.40.50.720">
    <property type="entry name" value="NAD(P)-binding Rossmann-like Domain"/>
    <property type="match status" value="1"/>
</dbReference>
<dbReference type="GO" id="GO:0005975">
    <property type="term" value="P:carbohydrate metabolic process"/>
    <property type="evidence" value="ECO:0007669"/>
    <property type="project" value="InterPro"/>
</dbReference>
<dbReference type="EC" id="1.1.1.8" evidence="8"/>
<evidence type="ECO:0000256" key="1">
    <source>
        <dbReference type="ARBA" id="ARBA00011009"/>
    </source>
</evidence>
<dbReference type="GO" id="GO:0051016">
    <property type="term" value="P:barbed-end actin filament capping"/>
    <property type="evidence" value="ECO:0007669"/>
    <property type="project" value="TreeGrafter"/>
</dbReference>
<dbReference type="SUPFAM" id="SSF51735">
    <property type="entry name" value="NAD(P)-binding Rossmann-fold domains"/>
    <property type="match status" value="1"/>
</dbReference>
<evidence type="ECO:0000259" key="10">
    <source>
        <dbReference type="Pfam" id="PF00626"/>
    </source>
</evidence>
<dbReference type="InterPro" id="IPR008927">
    <property type="entry name" value="6-PGluconate_DH-like_C_sf"/>
</dbReference>
<dbReference type="GO" id="GO:0030239">
    <property type="term" value="P:myofibril assembly"/>
    <property type="evidence" value="ECO:0007669"/>
    <property type="project" value="TreeGrafter"/>
</dbReference>
<dbReference type="Proteomes" id="UP000887572">
    <property type="component" value="Unplaced"/>
</dbReference>
<evidence type="ECO:0000259" key="11">
    <source>
        <dbReference type="Pfam" id="PF01210"/>
    </source>
</evidence>
<dbReference type="InterPro" id="IPR029006">
    <property type="entry name" value="ADF-H/Gelsolin-like_dom_sf"/>
</dbReference>
<keyword evidence="5 7" id="KW-0520">NAD</keyword>
<feature type="region of interest" description="Disordered" evidence="9">
    <location>
        <begin position="409"/>
        <end position="428"/>
    </location>
</feature>
<dbReference type="PANTHER" id="PTHR11977:SF51">
    <property type="entry name" value="PROTEIN FLIGHTLESS-1 HOMOLOG"/>
    <property type="match status" value="1"/>
</dbReference>
<dbReference type="FunFam" id="1.10.1040.10:FF:000004">
    <property type="entry name" value="Glycerol-3-phosphate dehydrogenase [NAD(+)]"/>
    <property type="match status" value="1"/>
</dbReference>
<dbReference type="GO" id="GO:0015629">
    <property type="term" value="C:actin cytoskeleton"/>
    <property type="evidence" value="ECO:0007669"/>
    <property type="project" value="TreeGrafter"/>
</dbReference>
<dbReference type="SMART" id="SM00262">
    <property type="entry name" value="GEL"/>
    <property type="match status" value="5"/>
</dbReference>
<dbReference type="FunFam" id="3.40.50.720:FF:000672">
    <property type="entry name" value="Glycerol-3-phosphate dehydrogenase [NAD(+)]"/>
    <property type="match status" value="1"/>
</dbReference>
<feature type="region of interest" description="Disordered" evidence="9">
    <location>
        <begin position="945"/>
        <end position="968"/>
    </location>
</feature>
<dbReference type="SUPFAM" id="SSF82754">
    <property type="entry name" value="C-terminal, gelsolin-like domain of Sec23/24"/>
    <property type="match status" value="1"/>
</dbReference>
<dbReference type="SMART" id="SM00364">
    <property type="entry name" value="LRR_BAC"/>
    <property type="match status" value="6"/>
</dbReference>
<feature type="domain" description="Gelsolin-like" evidence="10">
    <location>
        <begin position="1056"/>
        <end position="1136"/>
    </location>
</feature>
<dbReference type="WBParaSite" id="Gr19_v10_g15809.t1">
    <property type="protein sequence ID" value="Gr19_v10_g15809.t1"/>
    <property type="gene ID" value="Gr19_v10_g15809"/>
</dbReference>
<dbReference type="PROSITE" id="PS51450">
    <property type="entry name" value="LRR"/>
    <property type="match status" value="3"/>
</dbReference>
<dbReference type="Gene3D" id="3.40.20.10">
    <property type="entry name" value="Severin"/>
    <property type="match status" value="6"/>
</dbReference>
<feature type="domain" description="Gelsolin-like" evidence="10">
    <location>
        <begin position="641"/>
        <end position="715"/>
    </location>
</feature>
<sequence>MALVNGSTGVLCFLKGVDFSRNDFSADRFPDEVVEMTQATWLKLNRAQMDRLPDVLSNLKNLEHLQMTRNKLQNVHGELSDLPLLRSIIVRHNQIKTSAIPTDIFRMKDLAIIDFSNNLLRDVPSNLEYAKCAIVLNLSGNNIENVPNQIFSNLIDLIYLDLSNNRLEVVPPQLKRLTNLQVLKLSNNPLTHFQLKQLPVSKKLRVLILRNTHRTLSNIPYSFEDVLNLQELDLSMNELQSVPDSLYALKQLRKLDLSFNKIAKIEFPSGVFALLETLNVSGNNLTILPAKIVNCQKLQRLYASYNKLTFEGLPASFGQLLQLQVLFLSNNDLELIPEGIGRCVKLRKIKLENNRLITLPGGIYLLPDLKELDLHNNPDLVMPPKPSDKEKAMAFYNIDFSLSNQLRLAGQSPGSSVDSLSPGKTSQRDFMQRKKDFIRRRRCQADQDSASKVIQGMSKVAKDAHEQNPLMETEDAHLRPTIGWKEKMEQQKPRLDYSDVFDASTGSTAGLWVWEIENFYPLLVDPGFHGQFYEADCYLVLKTTRETSGSLTHAIYYWIGEKTSLDKAMCAAVHSVNLRNHLSASCRTIREEMNDESDEFLEMFSEEIVYYDGARTQSGFYAVEKIAFSKKLYRAFVNGPSVEMEAVPLSPESLDPRFVFLLDCDKVIWIWNGARSRVTVANKVRLFAVKMNKRDKKGKAEIESCNQLKTPEEFWLALTGSPKKPDEPIFEHVSEDHKPERRRLYEVQLGMGFLELPQVELRNGVLHKELLKPKGVFLLDCTSELFLWVGKNSNRLTKMAGQKIASELHRMIERPDYCVIYRENEDEESTIFRSKFAAWDDIVPFDFTMTADTVKRRGADIKVIMERDKMKTDLVALFLDRLPAMPHSDTEKIIEDFNMDLEVIEPFVLEGKKFVRLPQNEFGIFYSMDCYVFLCRYFVDDEEEEDEESDVSDESDQENEGRDKRKNEGRDASNMGWLHFTFSLQKKFESLFKDKLEVVRMNQQQENHKFLSHFKQKLVIRRGRRNPSTSQNVDSSAPELFHVRANGTSICTRTIQVDCVASRLNSAFCFILRVPTTGIQEDDGVDESGQIFVWIGSKSDSYYHKLAEEVASELINRDTDFSVLRIEEGSEPPLFWTALGGKKKYDRDADFMNCTRLFRCTNDKGYFSVSEKTVDFCQDDLESEDVMIVDNGEIVFLWLGERASEVEVKLAYKAAQVYCGHMQMKQPDRPRKMMLSIKGRESKRFIKLFHGWNKHKPLLKNQACLRLVMSSKRVTIIGSGNWGSAIARIVGSTVRIHNTEFNETVKMWVFEEVVGGRKLSEIINEQHENVKYLPGKKLPVNVLAVTDVVEAAKDADILIFVVPHQHVHRLCAQLKGNIKPCAIAISLIKGLATCHDGSVGLKLISEEIKQSLGIETAVLMGANLANEVAEDRFCEATIGTKNPSRGNELKKLFHTDNFRINVVEDAETVELCGALKNIVACGAGFSAGLGYGDNTKAAVIRLGLMEMIRFIERFYPGTKVKTFFESCGVADLITTCSGGRNRKVCEEFVKGSKPLAEVEKELLNGQSAQGPLTAKEVFELLQAQNLTDDFTFFAAVHKVCNGETPADRFLDLIR</sequence>
<dbReference type="Gene3D" id="1.10.1040.10">
    <property type="entry name" value="N-(1-d-carboxylethyl)-l-norvaline Dehydrogenase, domain 2"/>
    <property type="match status" value="1"/>
</dbReference>
<protein>
    <recommendedName>
        <fullName evidence="8">Glycerol-3-phosphate dehydrogenase [NAD(+)]</fullName>
        <ecNumber evidence="8">1.1.1.8</ecNumber>
    </recommendedName>
</protein>
<dbReference type="GO" id="GO:0008154">
    <property type="term" value="P:actin polymerization or depolymerization"/>
    <property type="evidence" value="ECO:0007669"/>
    <property type="project" value="TreeGrafter"/>
</dbReference>
<feature type="compositionally biased region" description="Acidic residues" evidence="9">
    <location>
        <begin position="945"/>
        <end position="958"/>
    </location>
</feature>
<dbReference type="InterPro" id="IPR007123">
    <property type="entry name" value="Gelsolin-like_dom"/>
</dbReference>
<feature type="domain" description="Gelsolin-like" evidence="10">
    <location>
        <begin position="768"/>
        <end position="832"/>
    </location>
</feature>
<dbReference type="InterPro" id="IPR006168">
    <property type="entry name" value="G3P_DH_NAD-dep"/>
</dbReference>
<organism evidence="13 14">
    <name type="scientific">Globodera rostochiensis</name>
    <name type="common">Golden nematode worm</name>
    <name type="synonym">Heterodera rostochiensis</name>
    <dbReference type="NCBI Taxonomy" id="31243"/>
    <lineage>
        <taxon>Eukaryota</taxon>
        <taxon>Metazoa</taxon>
        <taxon>Ecdysozoa</taxon>
        <taxon>Nematoda</taxon>
        <taxon>Chromadorea</taxon>
        <taxon>Rhabditida</taxon>
        <taxon>Tylenchina</taxon>
        <taxon>Tylenchomorpha</taxon>
        <taxon>Tylenchoidea</taxon>
        <taxon>Heteroderidae</taxon>
        <taxon>Heteroderinae</taxon>
        <taxon>Globodera</taxon>
    </lineage>
</organism>
<dbReference type="Pfam" id="PF07479">
    <property type="entry name" value="NAD_Gly3P_dh_C"/>
    <property type="match status" value="1"/>
</dbReference>
<dbReference type="GO" id="GO:0005546">
    <property type="term" value="F:phosphatidylinositol-4,5-bisphosphate binding"/>
    <property type="evidence" value="ECO:0007669"/>
    <property type="project" value="TreeGrafter"/>
</dbReference>
<comment type="similarity">
    <text evidence="1 7">Belongs to the NAD-dependent glycerol-3-phosphate dehydrogenase family.</text>
</comment>
<evidence type="ECO:0000256" key="5">
    <source>
        <dbReference type="ARBA" id="ARBA00023027"/>
    </source>
</evidence>
<dbReference type="InterPro" id="IPR032675">
    <property type="entry name" value="LRR_dom_sf"/>
</dbReference>
<dbReference type="CDD" id="cd11290">
    <property type="entry name" value="gelsolin_S1_like"/>
    <property type="match status" value="1"/>
</dbReference>
<dbReference type="CDD" id="cd11291">
    <property type="entry name" value="gelsolin_S6_like"/>
    <property type="match status" value="1"/>
</dbReference>
<dbReference type="InterPro" id="IPR036291">
    <property type="entry name" value="NAD(P)-bd_dom_sf"/>
</dbReference>
<dbReference type="Pfam" id="PF01210">
    <property type="entry name" value="NAD_Gly3P_dh_N"/>
    <property type="match status" value="1"/>
</dbReference>
<dbReference type="Pfam" id="PF13855">
    <property type="entry name" value="LRR_8"/>
    <property type="match status" value="3"/>
</dbReference>
<dbReference type="GO" id="GO:0051015">
    <property type="term" value="F:actin filament binding"/>
    <property type="evidence" value="ECO:0007669"/>
    <property type="project" value="InterPro"/>
</dbReference>
<keyword evidence="13" id="KW-1185">Reference proteome</keyword>
<dbReference type="InterPro" id="IPR001611">
    <property type="entry name" value="Leu-rich_rpt"/>
</dbReference>
<feature type="domain" description="Gelsolin-like" evidence="10">
    <location>
        <begin position="528"/>
        <end position="601"/>
    </location>
</feature>
<reference evidence="14" key="1">
    <citation type="submission" date="2022-11" db="UniProtKB">
        <authorList>
            <consortium name="WormBaseParasite"/>
        </authorList>
    </citation>
    <scope>IDENTIFICATION</scope>
</reference>
<name>A0A914HCD4_GLORO</name>
<evidence type="ECO:0000256" key="6">
    <source>
        <dbReference type="ARBA" id="ARBA00048683"/>
    </source>
</evidence>
<feature type="compositionally biased region" description="Basic and acidic residues" evidence="9">
    <location>
        <begin position="959"/>
        <end position="968"/>
    </location>
</feature>
<dbReference type="SUPFAM" id="SSF52058">
    <property type="entry name" value="L domain-like"/>
    <property type="match status" value="2"/>
</dbReference>
<evidence type="ECO:0000313" key="14">
    <source>
        <dbReference type="WBParaSite" id="Gr19_v10_g15809.t1"/>
    </source>
</evidence>
<evidence type="ECO:0000256" key="3">
    <source>
        <dbReference type="ARBA" id="ARBA00022737"/>
    </source>
</evidence>
<dbReference type="CDD" id="cd11280">
    <property type="entry name" value="gelsolin_like"/>
    <property type="match status" value="1"/>
</dbReference>
<dbReference type="InterPro" id="IPR013328">
    <property type="entry name" value="6PGD_dom2"/>
</dbReference>
<keyword evidence="2" id="KW-0433">Leucine-rich repeat</keyword>
<evidence type="ECO:0000256" key="4">
    <source>
        <dbReference type="ARBA" id="ARBA00023002"/>
    </source>
</evidence>
<dbReference type="SUPFAM" id="SSF55753">
    <property type="entry name" value="Actin depolymerizing proteins"/>
    <property type="match status" value="5"/>
</dbReference>
<dbReference type="InterPro" id="IPR011128">
    <property type="entry name" value="G3P_DH_NAD-dep_N"/>
</dbReference>
<dbReference type="InterPro" id="IPR017751">
    <property type="entry name" value="G3P_DH_NAD-dep_euk"/>
</dbReference>
<dbReference type="InterPro" id="IPR036180">
    <property type="entry name" value="Gelsolin-like_dom_sf"/>
</dbReference>
<dbReference type="GO" id="GO:0051014">
    <property type="term" value="P:actin filament severing"/>
    <property type="evidence" value="ECO:0007669"/>
    <property type="project" value="TreeGrafter"/>
</dbReference>
<dbReference type="GO" id="GO:0005634">
    <property type="term" value="C:nucleus"/>
    <property type="evidence" value="ECO:0007669"/>
    <property type="project" value="TreeGrafter"/>
</dbReference>
<accession>A0A914HCD4</accession>
<evidence type="ECO:0000256" key="8">
    <source>
        <dbReference type="RuleBase" id="RU361243"/>
    </source>
</evidence>
<dbReference type="Pfam" id="PF00560">
    <property type="entry name" value="LRR_1"/>
    <property type="match status" value="1"/>
</dbReference>
<dbReference type="InterPro" id="IPR006109">
    <property type="entry name" value="G3P_DH_NAD-dep_C"/>
</dbReference>
<comment type="catalytic activity">
    <reaction evidence="6 8">
        <text>sn-glycerol 3-phosphate + NAD(+) = dihydroxyacetone phosphate + NADH + H(+)</text>
        <dbReference type="Rhea" id="RHEA:11092"/>
        <dbReference type="ChEBI" id="CHEBI:15378"/>
        <dbReference type="ChEBI" id="CHEBI:57540"/>
        <dbReference type="ChEBI" id="CHEBI:57597"/>
        <dbReference type="ChEBI" id="CHEBI:57642"/>
        <dbReference type="ChEBI" id="CHEBI:57945"/>
        <dbReference type="EC" id="1.1.1.8"/>
    </reaction>
</comment>
<dbReference type="Gene3D" id="3.80.10.10">
    <property type="entry name" value="Ribonuclease Inhibitor"/>
    <property type="match status" value="2"/>
</dbReference>
<dbReference type="SUPFAM" id="SSF48179">
    <property type="entry name" value="6-phosphogluconate dehydrogenase C-terminal domain-like"/>
    <property type="match status" value="1"/>
</dbReference>
<dbReference type="GO" id="GO:0051287">
    <property type="term" value="F:NAD binding"/>
    <property type="evidence" value="ECO:0007669"/>
    <property type="project" value="UniProtKB-UniRule"/>
</dbReference>
<dbReference type="InterPro" id="IPR003591">
    <property type="entry name" value="Leu-rich_rpt_typical-subtyp"/>
</dbReference>
<dbReference type="PRINTS" id="PR00077">
    <property type="entry name" value="GPDHDRGNASE"/>
</dbReference>
<dbReference type="Pfam" id="PF00626">
    <property type="entry name" value="Gelsolin"/>
    <property type="match status" value="5"/>
</dbReference>
<evidence type="ECO:0000256" key="9">
    <source>
        <dbReference type="SAM" id="MobiDB-lite"/>
    </source>
</evidence>
<dbReference type="GO" id="GO:0046168">
    <property type="term" value="P:glycerol-3-phosphate catabolic process"/>
    <property type="evidence" value="ECO:0007669"/>
    <property type="project" value="UniProtKB-UniRule"/>
</dbReference>
<dbReference type="GO" id="GO:0005737">
    <property type="term" value="C:cytoplasm"/>
    <property type="evidence" value="ECO:0007669"/>
    <property type="project" value="TreeGrafter"/>
</dbReference>
<feature type="domain" description="Glycerol-3-phosphate dehydrogenase NAD-dependent C-terminal" evidence="12">
    <location>
        <begin position="1465"/>
        <end position="1609"/>
    </location>
</feature>
<feature type="domain" description="Glycerol-3-phosphate dehydrogenase NAD-dependent N-terminal" evidence="11">
    <location>
        <begin position="1274"/>
        <end position="1443"/>
    </location>
</feature>
<evidence type="ECO:0000313" key="13">
    <source>
        <dbReference type="Proteomes" id="UP000887572"/>
    </source>
</evidence>
<dbReference type="CDD" id="cd11292">
    <property type="entry name" value="gelsolin_S3_like"/>
    <property type="match status" value="1"/>
</dbReference>
<dbReference type="CDD" id="cd11288">
    <property type="entry name" value="gelsolin_S5_like"/>
    <property type="match status" value="1"/>
</dbReference>
<dbReference type="InterPro" id="IPR007122">
    <property type="entry name" value="Villin/Gelsolin"/>
</dbReference>
<dbReference type="PROSITE" id="PS00957">
    <property type="entry name" value="NAD_G3PDH"/>
    <property type="match status" value="1"/>
</dbReference>
<dbReference type="PANTHER" id="PTHR11977">
    <property type="entry name" value="VILLIN"/>
    <property type="match status" value="1"/>
</dbReference>
<feature type="domain" description="Gelsolin-like" evidence="10">
    <location>
        <begin position="1169"/>
        <end position="1223"/>
    </location>
</feature>
<dbReference type="SMART" id="SM00365">
    <property type="entry name" value="LRR_SD22"/>
    <property type="match status" value="6"/>
</dbReference>
<feature type="compositionally biased region" description="Polar residues" evidence="9">
    <location>
        <begin position="409"/>
        <end position="425"/>
    </location>
</feature>